<dbReference type="AlphaFoldDB" id="A0A9Q1G927"/>
<name>A0A9Q1G927_SYNKA</name>
<evidence type="ECO:0000313" key="2">
    <source>
        <dbReference type="EMBL" id="KAJ8379805.1"/>
    </source>
</evidence>
<organism evidence="2 3">
    <name type="scientific">Synaphobranchus kaupii</name>
    <name type="common">Kaup's arrowtooth eel</name>
    <dbReference type="NCBI Taxonomy" id="118154"/>
    <lineage>
        <taxon>Eukaryota</taxon>
        <taxon>Metazoa</taxon>
        <taxon>Chordata</taxon>
        <taxon>Craniata</taxon>
        <taxon>Vertebrata</taxon>
        <taxon>Euteleostomi</taxon>
        <taxon>Actinopterygii</taxon>
        <taxon>Neopterygii</taxon>
        <taxon>Teleostei</taxon>
        <taxon>Anguilliformes</taxon>
        <taxon>Synaphobranchidae</taxon>
        <taxon>Synaphobranchus</taxon>
    </lineage>
</organism>
<dbReference type="EMBL" id="JAINUF010000001">
    <property type="protein sequence ID" value="KAJ8379805.1"/>
    <property type="molecule type" value="Genomic_DNA"/>
</dbReference>
<dbReference type="Proteomes" id="UP001152622">
    <property type="component" value="Chromosome 1"/>
</dbReference>
<evidence type="ECO:0000256" key="1">
    <source>
        <dbReference type="SAM" id="MobiDB-lite"/>
    </source>
</evidence>
<accession>A0A9Q1G927</accession>
<gene>
    <name evidence="2" type="ORF">SKAU_G00005830</name>
</gene>
<protein>
    <submittedName>
        <fullName evidence="2">Uncharacterized protein</fullName>
    </submittedName>
</protein>
<reference evidence="2" key="1">
    <citation type="journal article" date="2023" name="Science">
        <title>Genome structures resolve the early diversification of teleost fishes.</title>
        <authorList>
            <person name="Parey E."/>
            <person name="Louis A."/>
            <person name="Montfort J."/>
            <person name="Bouchez O."/>
            <person name="Roques C."/>
            <person name="Iampietro C."/>
            <person name="Lluch J."/>
            <person name="Castinel A."/>
            <person name="Donnadieu C."/>
            <person name="Desvignes T."/>
            <person name="Floi Bucao C."/>
            <person name="Jouanno E."/>
            <person name="Wen M."/>
            <person name="Mejri S."/>
            <person name="Dirks R."/>
            <person name="Jansen H."/>
            <person name="Henkel C."/>
            <person name="Chen W.J."/>
            <person name="Zahm M."/>
            <person name="Cabau C."/>
            <person name="Klopp C."/>
            <person name="Thompson A.W."/>
            <person name="Robinson-Rechavi M."/>
            <person name="Braasch I."/>
            <person name="Lecointre G."/>
            <person name="Bobe J."/>
            <person name="Postlethwait J.H."/>
            <person name="Berthelot C."/>
            <person name="Roest Crollius H."/>
            <person name="Guiguen Y."/>
        </authorList>
    </citation>
    <scope>NUCLEOTIDE SEQUENCE</scope>
    <source>
        <strain evidence="2">WJC10195</strain>
    </source>
</reference>
<feature type="region of interest" description="Disordered" evidence="1">
    <location>
        <begin position="64"/>
        <end position="89"/>
    </location>
</feature>
<evidence type="ECO:0000313" key="3">
    <source>
        <dbReference type="Proteomes" id="UP001152622"/>
    </source>
</evidence>
<comment type="caution">
    <text evidence="2">The sequence shown here is derived from an EMBL/GenBank/DDBJ whole genome shotgun (WGS) entry which is preliminary data.</text>
</comment>
<sequence>MLWLLANLHRNPASICWDRRLDHRNCDKCQIQDCEVPVLLYPPTVSEDLPDTDELLKRTDERVYPSATMPESDNLAEYGQDSLPRLLCD</sequence>
<proteinExistence type="predicted"/>
<keyword evidence="3" id="KW-1185">Reference proteome</keyword>